<dbReference type="GeneID" id="37268219"/>
<dbReference type="GO" id="GO:0006078">
    <property type="term" value="P:(1-&gt;6)-beta-D-glucan biosynthetic process"/>
    <property type="evidence" value="ECO:0007669"/>
    <property type="project" value="TreeGrafter"/>
</dbReference>
<evidence type="ECO:0000256" key="6">
    <source>
        <dbReference type="ARBA" id="ARBA00023136"/>
    </source>
</evidence>
<dbReference type="GO" id="GO:0031505">
    <property type="term" value="P:fungal-type cell wall organization"/>
    <property type="evidence" value="ECO:0007669"/>
    <property type="project" value="TreeGrafter"/>
</dbReference>
<dbReference type="PANTHER" id="PTHR31361">
    <property type="entry name" value="BETA-GLUCAN SYNTHESIS-ASSOCIATED PROTEIN KRE6-RELATED"/>
    <property type="match status" value="1"/>
</dbReference>
<organism evidence="10 11">
    <name type="scientific">Tilletiopsis washingtonensis</name>
    <dbReference type="NCBI Taxonomy" id="58919"/>
    <lineage>
        <taxon>Eukaryota</taxon>
        <taxon>Fungi</taxon>
        <taxon>Dikarya</taxon>
        <taxon>Basidiomycota</taxon>
        <taxon>Ustilaginomycotina</taxon>
        <taxon>Exobasidiomycetes</taxon>
        <taxon>Entylomatales</taxon>
        <taxon>Entylomatales incertae sedis</taxon>
        <taxon>Tilletiopsis</taxon>
    </lineage>
</organism>
<evidence type="ECO:0000256" key="8">
    <source>
        <dbReference type="ARBA" id="ARBA00023316"/>
    </source>
</evidence>
<sequence>MLILVGAVLALFMGYPLVFHYFLSPQEGHRGGFGLGGTNSTGQVPTFESMGMRSDLIDPDTDPALYKIKGTTGQDLVLVFSDEFNLDGRSFYPGDDPFWTAVDLWAHGTGDYEWYDPAAVTTSDGALHITASEDAIHNLNFRSGQLTTWNQFCFTGGFFEVSVRLPGSPQVSGWWPAAWTMGNLGRANYGATTEGMWPYSYDTCDTGTLINQTNPDGLGPISALQSGGETVFNDKYDTTSVSWLPGQRLSACTCSGDDHPGPTRSDGSYVGRSAPEIDVFEAQVSNERGDVSLSGQFAPFNAGYWLNNASGTEWQGYDPTFRINSYRGNVLQQSASGVADTNQDAYELSGGTFSTYGFEYVPGLESDGAYITWYLDGKLAWRMNAAAVGADARAQISARTIPEEPMYLILNLALSSGFGYVDFDKLTFPATMSVDYVRIYQPPDKINVGCDPPNFPTADYIQKHLEAYTNSNLTTWGNTRDVGGFEQDWPRNRLYSGGCDVEPRKYPGRERASATAA</sequence>
<dbReference type="EMBL" id="KZ819303">
    <property type="protein sequence ID" value="PWN95541.1"/>
    <property type="molecule type" value="Genomic_DNA"/>
</dbReference>
<evidence type="ECO:0000256" key="5">
    <source>
        <dbReference type="ARBA" id="ARBA00022989"/>
    </source>
</evidence>
<comment type="similarity">
    <text evidence="2">Belongs to the SKN1/KRE6 family.</text>
</comment>
<keyword evidence="6" id="KW-0472">Membrane</keyword>
<keyword evidence="7" id="KW-0325">Glycoprotein</keyword>
<dbReference type="Pfam" id="PF03935">
    <property type="entry name" value="SKN1_KRE6_Sbg1"/>
    <property type="match status" value="1"/>
</dbReference>
<dbReference type="RefSeq" id="XP_025595820.1">
    <property type="nucleotide sequence ID" value="XM_025740673.1"/>
</dbReference>
<keyword evidence="3" id="KW-0812">Transmembrane</keyword>
<keyword evidence="5" id="KW-1133">Transmembrane helix</keyword>
<dbReference type="SUPFAM" id="SSF49899">
    <property type="entry name" value="Concanavalin A-like lectins/glucanases"/>
    <property type="match status" value="1"/>
</dbReference>
<name>A0A316Z1Y1_9BASI</name>
<reference evidence="10 11" key="1">
    <citation type="journal article" date="2018" name="Mol. Biol. Evol.">
        <title>Broad Genomic Sampling Reveals a Smut Pathogenic Ancestry of the Fungal Clade Ustilaginomycotina.</title>
        <authorList>
            <person name="Kijpornyongpan T."/>
            <person name="Mondo S.J."/>
            <person name="Barry K."/>
            <person name="Sandor L."/>
            <person name="Lee J."/>
            <person name="Lipzen A."/>
            <person name="Pangilinan J."/>
            <person name="LaButti K."/>
            <person name="Hainaut M."/>
            <person name="Henrissat B."/>
            <person name="Grigoriev I.V."/>
            <person name="Spatafora J.W."/>
            <person name="Aime M.C."/>
        </authorList>
    </citation>
    <scope>NUCLEOTIDE SEQUENCE [LARGE SCALE GENOMIC DNA]</scope>
    <source>
        <strain evidence="10 11">MCA 4186</strain>
    </source>
</reference>
<protein>
    <submittedName>
        <fullName evidence="10">SKN1-domain-containing protein</fullName>
    </submittedName>
</protein>
<keyword evidence="8" id="KW-0961">Cell wall biogenesis/degradation</keyword>
<proteinExistence type="inferred from homology"/>
<dbReference type="FunFam" id="2.60.120.200:FF:000259">
    <property type="entry name" value="Chromosome 9, whole genome shotgun sequence"/>
    <property type="match status" value="1"/>
</dbReference>
<keyword evidence="11" id="KW-1185">Reference proteome</keyword>
<evidence type="ECO:0000259" key="9">
    <source>
        <dbReference type="PROSITE" id="PS51762"/>
    </source>
</evidence>
<evidence type="ECO:0000313" key="10">
    <source>
        <dbReference type="EMBL" id="PWN95541.1"/>
    </source>
</evidence>
<dbReference type="STRING" id="58919.A0A316Z1Y1"/>
<dbReference type="Proteomes" id="UP000245946">
    <property type="component" value="Unassembled WGS sequence"/>
</dbReference>
<dbReference type="GO" id="GO:0005789">
    <property type="term" value="C:endoplasmic reticulum membrane"/>
    <property type="evidence" value="ECO:0007669"/>
    <property type="project" value="TreeGrafter"/>
</dbReference>
<evidence type="ECO:0000256" key="4">
    <source>
        <dbReference type="ARBA" id="ARBA00022968"/>
    </source>
</evidence>
<feature type="domain" description="GH16" evidence="9">
    <location>
        <begin position="66"/>
        <end position="445"/>
    </location>
</feature>
<dbReference type="GO" id="GO:0005886">
    <property type="term" value="C:plasma membrane"/>
    <property type="evidence" value="ECO:0007669"/>
    <property type="project" value="TreeGrafter"/>
</dbReference>
<gene>
    <name evidence="10" type="ORF">FA09DRAFT_311714</name>
</gene>
<dbReference type="InterPro" id="IPR000757">
    <property type="entry name" value="Beta-glucanase-like"/>
</dbReference>
<evidence type="ECO:0000256" key="2">
    <source>
        <dbReference type="ARBA" id="ARBA00010962"/>
    </source>
</evidence>
<evidence type="ECO:0000256" key="3">
    <source>
        <dbReference type="ARBA" id="ARBA00022692"/>
    </source>
</evidence>
<accession>A0A316Z1Y1</accession>
<dbReference type="PROSITE" id="PS51762">
    <property type="entry name" value="GH16_2"/>
    <property type="match status" value="1"/>
</dbReference>
<dbReference type="OrthoDB" id="412647at2759"/>
<dbReference type="GO" id="GO:0015926">
    <property type="term" value="F:glucosidase activity"/>
    <property type="evidence" value="ECO:0007669"/>
    <property type="project" value="TreeGrafter"/>
</dbReference>
<evidence type="ECO:0000313" key="11">
    <source>
        <dbReference type="Proteomes" id="UP000245946"/>
    </source>
</evidence>
<dbReference type="FunFam" id="2.60.120.200:FF:000135">
    <property type="entry name" value="Related to KRE6-glucan synthase subunit"/>
    <property type="match status" value="1"/>
</dbReference>
<evidence type="ECO:0000256" key="1">
    <source>
        <dbReference type="ARBA" id="ARBA00004606"/>
    </source>
</evidence>
<evidence type="ECO:0000256" key="7">
    <source>
        <dbReference type="ARBA" id="ARBA00023180"/>
    </source>
</evidence>
<dbReference type="AlphaFoldDB" id="A0A316Z1Y1"/>
<keyword evidence="4" id="KW-0735">Signal-anchor</keyword>
<dbReference type="PANTHER" id="PTHR31361:SF1">
    <property type="entry name" value="BETA-GLUCAN SYNTHESIS-ASSOCIATED PROTEIN KRE6-RELATED"/>
    <property type="match status" value="1"/>
</dbReference>
<dbReference type="InterPro" id="IPR013320">
    <property type="entry name" value="ConA-like_dom_sf"/>
</dbReference>
<dbReference type="InterPro" id="IPR005629">
    <property type="entry name" value="Skn1/Kre6/Sbg1"/>
</dbReference>
<comment type="subcellular location">
    <subcellularLocation>
        <location evidence="1">Membrane</location>
        <topology evidence="1">Single-pass type II membrane protein</topology>
    </subcellularLocation>
</comment>
<dbReference type="Gene3D" id="2.60.120.200">
    <property type="match status" value="2"/>
</dbReference>